<gene>
    <name evidence="1" type="ORF">GGR89_001905</name>
</gene>
<comment type="caution">
    <text evidence="1">The sequence shown here is derived from an EMBL/GenBank/DDBJ whole genome shotgun (WGS) entry which is preliminary data.</text>
</comment>
<protein>
    <recommendedName>
        <fullName evidence="3">Phytanoyl-CoA dioxygenase PhyH</fullName>
    </recommendedName>
</protein>
<evidence type="ECO:0000313" key="2">
    <source>
        <dbReference type="Proteomes" id="UP000531251"/>
    </source>
</evidence>
<sequence>MRVGRKVTMTRFGKAMLVGLDHTPEAGIKPYTAQVVEGIRRDTRLGRLRHRLFYNYAYNYIFWLRTRSNDPARLRKLSRIERLLREPLARIGRTPRAAEFHEIDFHFAEKMLDPALVDRMATAMFAPQTFTDPYLPGFEHRGAPEATDHPFLYMDAQRLFEDPAFLEICSNPDLIAFCRETLGPRAVLSWAWAWISQPTGFAYQNQNWHRDCAEPLNFIRVFVPLSPIETRADGPLEMIPRTSSLREFYEVRRFHDEDLEPLKQAMGAGVVLADKGDVYFVNTFALHRGTPPTHRRGMLSLLVSIGPSHRTPSIRKLKLRELPEHLRPLIAKNRSFFRHLVG</sequence>
<organism evidence="1 2">
    <name type="scientific">Sphingomonas trueperi</name>
    <dbReference type="NCBI Taxonomy" id="53317"/>
    <lineage>
        <taxon>Bacteria</taxon>
        <taxon>Pseudomonadati</taxon>
        <taxon>Pseudomonadota</taxon>
        <taxon>Alphaproteobacteria</taxon>
        <taxon>Sphingomonadales</taxon>
        <taxon>Sphingomonadaceae</taxon>
        <taxon>Sphingomonas</taxon>
    </lineage>
</organism>
<evidence type="ECO:0008006" key="3">
    <source>
        <dbReference type="Google" id="ProtNLM"/>
    </source>
</evidence>
<dbReference type="Gene3D" id="2.60.120.620">
    <property type="entry name" value="q2cbj1_9rhob like domain"/>
    <property type="match status" value="1"/>
</dbReference>
<dbReference type="SUPFAM" id="SSF51197">
    <property type="entry name" value="Clavaminate synthase-like"/>
    <property type="match status" value="1"/>
</dbReference>
<accession>A0A7X6BCI1</accession>
<dbReference type="AlphaFoldDB" id="A0A7X6BCI1"/>
<reference evidence="1 2" key="1">
    <citation type="submission" date="2020-03" db="EMBL/GenBank/DDBJ databases">
        <title>Genomic Encyclopedia of Type Strains, Phase IV (KMG-IV): sequencing the most valuable type-strain genomes for metagenomic binning, comparative biology and taxonomic classification.</title>
        <authorList>
            <person name="Goeker M."/>
        </authorList>
    </citation>
    <scope>NUCLEOTIDE SEQUENCE [LARGE SCALE GENOMIC DNA]</scope>
    <source>
        <strain evidence="1 2">DSM 7225</strain>
    </source>
</reference>
<dbReference type="RefSeq" id="WP_245201614.1">
    <property type="nucleotide sequence ID" value="NZ_BAAADY010000010.1"/>
</dbReference>
<evidence type="ECO:0000313" key="1">
    <source>
        <dbReference type="EMBL" id="NJB97593.1"/>
    </source>
</evidence>
<name>A0A7X6BCI1_9SPHN</name>
<dbReference type="EMBL" id="JAATJB010000004">
    <property type="protein sequence ID" value="NJB97593.1"/>
    <property type="molecule type" value="Genomic_DNA"/>
</dbReference>
<dbReference type="Proteomes" id="UP000531251">
    <property type="component" value="Unassembled WGS sequence"/>
</dbReference>
<keyword evidence="2" id="KW-1185">Reference proteome</keyword>
<proteinExistence type="predicted"/>